<name>A0A934WMN6_9BURK</name>
<evidence type="ECO:0000313" key="2">
    <source>
        <dbReference type="Proteomes" id="UP000630528"/>
    </source>
</evidence>
<gene>
    <name evidence="1" type="ORF">JJB11_09615</name>
</gene>
<organism evidence="1 2">
    <name type="scientific">Ramlibacter ginsenosidimutans</name>
    <dbReference type="NCBI Taxonomy" id="502333"/>
    <lineage>
        <taxon>Bacteria</taxon>
        <taxon>Pseudomonadati</taxon>
        <taxon>Pseudomonadota</taxon>
        <taxon>Betaproteobacteria</taxon>
        <taxon>Burkholderiales</taxon>
        <taxon>Comamonadaceae</taxon>
        <taxon>Ramlibacter</taxon>
    </lineage>
</organism>
<dbReference type="RefSeq" id="WP_201169301.1">
    <property type="nucleotide sequence ID" value="NZ_JAEPWM010000003.1"/>
</dbReference>
<dbReference type="EMBL" id="JAEPWM010000003">
    <property type="protein sequence ID" value="MBK6006347.1"/>
    <property type="molecule type" value="Genomic_DNA"/>
</dbReference>
<comment type="caution">
    <text evidence="1">The sequence shown here is derived from an EMBL/GenBank/DDBJ whole genome shotgun (WGS) entry which is preliminary data.</text>
</comment>
<keyword evidence="2" id="KW-1185">Reference proteome</keyword>
<accession>A0A934WMN6</accession>
<evidence type="ECO:0000313" key="1">
    <source>
        <dbReference type="EMBL" id="MBK6006347.1"/>
    </source>
</evidence>
<reference evidence="1" key="1">
    <citation type="journal article" date="2012" name="J. Microbiol. Biotechnol.">
        <title>Ramlibacter ginsenosidimutans sp. nov., with ginsenoside-converting activity.</title>
        <authorList>
            <person name="Wang L."/>
            <person name="An D.S."/>
            <person name="Kim S.G."/>
            <person name="Jin F.X."/>
            <person name="Kim S.C."/>
            <person name="Lee S.T."/>
            <person name="Im W.T."/>
        </authorList>
    </citation>
    <scope>NUCLEOTIDE SEQUENCE</scope>
    <source>
        <strain evidence="1">KACC 17527</strain>
    </source>
</reference>
<protein>
    <submittedName>
        <fullName evidence="1">Uncharacterized protein</fullName>
    </submittedName>
</protein>
<sequence>MPEWKDVLAALASLVASFAGAWAAFKFQTFQKKDDEDQKAVGAGNRAIYTVFALWNVLEQYRKEVMEPYRGKPDAWLNLAAHPAPPAKVDRFQSSDLQFLLERGQASVFASLMLEEQRFNLAVDLIRSRSELVLNAVFPKMATAGFKVGQDQSLNDVEAALGEDVCHQLKQITAAIYQIVGEDLVSLRALYTELRTGLQTLFPQRKFVEVVFQEPAKAANAAAAA</sequence>
<dbReference type="Proteomes" id="UP000630528">
    <property type="component" value="Unassembled WGS sequence"/>
</dbReference>
<reference evidence="1" key="2">
    <citation type="submission" date="2021-01" db="EMBL/GenBank/DDBJ databases">
        <authorList>
            <person name="Kang M."/>
        </authorList>
    </citation>
    <scope>NUCLEOTIDE SEQUENCE</scope>
    <source>
        <strain evidence="1">KACC 17527</strain>
    </source>
</reference>
<dbReference type="AlphaFoldDB" id="A0A934WMN6"/>
<proteinExistence type="predicted"/>